<proteinExistence type="predicted"/>
<evidence type="ECO:0000313" key="2">
    <source>
        <dbReference type="EMBL" id="KFD62619.1"/>
    </source>
</evidence>
<protein>
    <submittedName>
        <fullName evidence="1">Uncharacterized protein</fullName>
    </submittedName>
</protein>
<dbReference type="Proteomes" id="UP000030758">
    <property type="component" value="Unassembled WGS sequence"/>
</dbReference>
<dbReference type="EMBL" id="KL367591">
    <property type="protein sequence ID" value="KFD62619.1"/>
    <property type="molecule type" value="Genomic_DNA"/>
</dbReference>
<evidence type="ECO:0000313" key="3">
    <source>
        <dbReference type="Proteomes" id="UP000030764"/>
    </source>
</evidence>
<organism evidence="1 3">
    <name type="scientific">Trichuris suis</name>
    <name type="common">pig whipworm</name>
    <dbReference type="NCBI Taxonomy" id="68888"/>
    <lineage>
        <taxon>Eukaryota</taxon>
        <taxon>Metazoa</taxon>
        <taxon>Ecdysozoa</taxon>
        <taxon>Nematoda</taxon>
        <taxon>Enoplea</taxon>
        <taxon>Dorylaimia</taxon>
        <taxon>Trichinellida</taxon>
        <taxon>Trichuridae</taxon>
        <taxon>Trichuris</taxon>
    </lineage>
</organism>
<reference evidence="1 3" key="1">
    <citation type="journal article" date="2014" name="Nat. Genet.">
        <title>Genome and transcriptome of the porcine whipworm Trichuris suis.</title>
        <authorList>
            <person name="Jex A.R."/>
            <person name="Nejsum P."/>
            <person name="Schwarz E.M."/>
            <person name="Hu L."/>
            <person name="Young N.D."/>
            <person name="Hall R.S."/>
            <person name="Korhonen P.K."/>
            <person name="Liao S."/>
            <person name="Thamsborg S."/>
            <person name="Xia J."/>
            <person name="Xu P."/>
            <person name="Wang S."/>
            <person name="Scheerlinck J.P."/>
            <person name="Hofmann A."/>
            <person name="Sternberg P.W."/>
            <person name="Wang J."/>
            <person name="Gasser R.B."/>
        </authorList>
    </citation>
    <scope>NUCLEOTIDE SEQUENCE [LARGE SCALE GENOMIC DNA]</scope>
    <source>
        <strain evidence="2">DCEP-RM93F</strain>
        <strain evidence="1">DCEP-RM93M</strain>
    </source>
</reference>
<dbReference type="EMBL" id="KL363215">
    <property type="protein sequence ID" value="KFD53622.1"/>
    <property type="molecule type" value="Genomic_DNA"/>
</dbReference>
<name>A0A085M8S6_9BILA</name>
<evidence type="ECO:0000313" key="1">
    <source>
        <dbReference type="EMBL" id="KFD53622.1"/>
    </source>
</evidence>
<keyword evidence="3" id="KW-1185">Reference proteome</keyword>
<gene>
    <name evidence="1" type="ORF">M513_05538</name>
    <name evidence="2" type="ORF">M514_05538</name>
</gene>
<accession>A0A085M8S6</accession>
<dbReference type="AlphaFoldDB" id="A0A085M8S6"/>
<sequence length="77" mass="8800">MPPEVTFRDGNGGHIVRRDKEMLEAGCIPERIACRNGTSGIRLFQVICVSMAENEWTRKLQPQYLKLKAYAVSSVWF</sequence>
<dbReference type="Proteomes" id="UP000030764">
    <property type="component" value="Unassembled WGS sequence"/>
</dbReference>